<protein>
    <submittedName>
        <fullName evidence="2">Histidine kinase</fullName>
    </submittedName>
</protein>
<dbReference type="InterPro" id="IPR056471">
    <property type="entry name" value="HD-CE"/>
</dbReference>
<keyword evidence="2" id="KW-0418">Kinase</keyword>
<dbReference type="AlphaFoldDB" id="A0A837JBG8"/>
<organism evidence="2 3">
    <name type="scientific">Aliarcobacter butzleri L352</name>
    <dbReference type="NCBI Taxonomy" id="1447260"/>
    <lineage>
        <taxon>Bacteria</taxon>
        <taxon>Pseudomonadati</taxon>
        <taxon>Campylobacterota</taxon>
        <taxon>Epsilonproteobacteria</taxon>
        <taxon>Campylobacterales</taxon>
        <taxon>Arcobacteraceae</taxon>
        <taxon>Aliarcobacter</taxon>
    </lineage>
</organism>
<dbReference type="SUPFAM" id="SSF109604">
    <property type="entry name" value="HD-domain/PDEase-like"/>
    <property type="match status" value="1"/>
</dbReference>
<proteinExistence type="predicted"/>
<dbReference type="Gene3D" id="3.30.565.10">
    <property type="entry name" value="Histidine kinase-like ATPase, C-terminal domain"/>
    <property type="match status" value="1"/>
</dbReference>
<evidence type="ECO:0000313" key="3">
    <source>
        <dbReference type="Proteomes" id="UP000035462"/>
    </source>
</evidence>
<gene>
    <name evidence="2" type="ORF">AF77_07150</name>
</gene>
<reference evidence="2 3" key="1">
    <citation type="submission" date="2014-01" db="EMBL/GenBank/DDBJ databases">
        <title>Development of a Comparative Genomic Fingerprinting Assay for High Resolution Genotyping of Arcobacter butzleri.</title>
        <authorList>
            <person name="Webb A.L."/>
            <person name="Inglis G.D."/>
            <person name="Kruczkiewicz P."/>
            <person name="Selinger L.B."/>
            <person name="Taboada E.N."/>
        </authorList>
    </citation>
    <scope>NUCLEOTIDE SEQUENCE [LARGE SCALE GENOMIC DNA]</scope>
    <source>
        <strain evidence="2 3">L352</strain>
    </source>
</reference>
<dbReference type="EMBL" id="JAIT01000053">
    <property type="protein sequence ID" value="KLE04608.1"/>
    <property type="molecule type" value="Genomic_DNA"/>
</dbReference>
<dbReference type="Pfam" id="PF13589">
    <property type="entry name" value="HATPase_c_3"/>
    <property type="match status" value="1"/>
</dbReference>
<dbReference type="RefSeq" id="WP_046994979.1">
    <property type="nucleotide sequence ID" value="NZ_JAIT01000053.1"/>
</dbReference>
<feature type="domain" description="HD-CE" evidence="1">
    <location>
        <begin position="43"/>
        <end position="310"/>
    </location>
</feature>
<dbReference type="PRINTS" id="PR00775">
    <property type="entry name" value="HEATSHOCK90"/>
</dbReference>
<dbReference type="InterPro" id="IPR036890">
    <property type="entry name" value="HATPase_C_sf"/>
</dbReference>
<name>A0A837JBG8_9BACT</name>
<dbReference type="Proteomes" id="UP000035462">
    <property type="component" value="Unassembled WGS sequence"/>
</dbReference>
<evidence type="ECO:0000313" key="2">
    <source>
        <dbReference type="EMBL" id="KLE04608.1"/>
    </source>
</evidence>
<sequence length="953" mass="112815">MIRYIENKLYEKTKDTQSEILYAQWNYDKKVIPTALQLVSNLFPHYSLHDESHSITIINNIVRILGKENIDKLSSIDLWLILEASYCHDIGMVVSSDDMITSLQSKEFIEFFKSLQTNEKNGLYTFAIQFEIKDNQIYYKSNQFDLKSHDGIKFILAEYFRTRHSDRSLEIINDPLNKLSLSSPRDVIPPRIFNILGEICASHTKNFSDVMKLSFSEVGIDIEDAHPRFISCLLRIGDLLDLDNNRFSEVMLRTLTKIPIDTINHKSKHLSIKSFRVDRKEISIFAECTEYETASITQHWFNYIDSEIKNQLIHWNKIVPCKDLGFLPTIGKLEVKLEDYEYIDGKNRPRFQIDTDKALSLLQGAGLYKTSSQSIREILQNAVDATLLRVWLENKDELQNLEPNSDEFINILKAYPITIKIEKNTKESGFDWNIEIEDNGIGISENDLKYIMNTGSSSKNTKKYNIIDEMPLWIQPSGAFGIGFQSIFLLTNQVKVTTKSFFDEQLLEIELNNPNSSKNGDILIKKFKTDHSKKPGCKMVFNTQLSEENNYFFYRDREFHEKILNYDFFSNESFEMQLEKILYEINRFFTKSQFEINLYINDEKILLENSSVQKFNYYDENRGLELSFLGLENENENENFNNSSKVYFKNQLIEDFYFSFYPLIFEINILGKASDILSIDRNRIKDESRKKIQNKLIEAIFDYGINNYENLFDNEEKKIYASIFFNLRNQIIENKFNIEKDIYWKKYKIKDKFGKTIEMGEICEKFTSVKIIKDDNYKKVDYEILEDELKIYLYKDYYLMDTFLECLFVKINDYFKSVFINDENEIIIKKEEQKDYMTEKKYQLFLKNLKNDSYSSRSLIPCQIKYLKIRLKDQVYFEKMGIYGLNGYFHAPIMLSPFVVIINKEKNKIVETKISDKLINWVYDNRFDEKVTKEEIKNTYGDFIKEFREIVIQ</sequence>
<comment type="caution">
    <text evidence="2">The sequence shown here is derived from an EMBL/GenBank/DDBJ whole genome shotgun (WGS) entry which is preliminary data.</text>
</comment>
<dbReference type="InterPro" id="IPR020575">
    <property type="entry name" value="Hsp90_N"/>
</dbReference>
<dbReference type="SUPFAM" id="SSF55874">
    <property type="entry name" value="ATPase domain of HSP90 chaperone/DNA topoisomerase II/histidine kinase"/>
    <property type="match status" value="1"/>
</dbReference>
<accession>A0A837JBG8</accession>
<dbReference type="Pfam" id="PF24391">
    <property type="entry name" value="HD-CE"/>
    <property type="match status" value="1"/>
</dbReference>
<evidence type="ECO:0000259" key="1">
    <source>
        <dbReference type="Pfam" id="PF24391"/>
    </source>
</evidence>
<dbReference type="GO" id="GO:0016301">
    <property type="term" value="F:kinase activity"/>
    <property type="evidence" value="ECO:0007669"/>
    <property type="project" value="UniProtKB-KW"/>
</dbReference>
<keyword evidence="2" id="KW-0808">Transferase</keyword>